<comment type="subcellular location">
    <subcellularLocation>
        <location evidence="1">Nucleus</location>
    </subcellularLocation>
</comment>
<comment type="similarity">
    <text evidence="2">Belongs to the PAF1 family.</text>
</comment>
<feature type="compositionally biased region" description="Polar residues" evidence="4">
    <location>
        <begin position="57"/>
        <end position="69"/>
    </location>
</feature>
<dbReference type="GO" id="GO:0006368">
    <property type="term" value="P:transcription elongation by RNA polymerase II"/>
    <property type="evidence" value="ECO:0007669"/>
    <property type="project" value="InterPro"/>
</dbReference>
<gene>
    <name evidence="5" type="ORF">AMAG_11138</name>
</gene>
<proteinExistence type="inferred from homology"/>
<keyword evidence="3" id="KW-0539">Nucleus</keyword>
<evidence type="ECO:0000313" key="6">
    <source>
        <dbReference type="Proteomes" id="UP000054350"/>
    </source>
</evidence>
<dbReference type="EMBL" id="GG745347">
    <property type="protein sequence ID" value="KNE65520.1"/>
    <property type="molecule type" value="Genomic_DNA"/>
</dbReference>
<evidence type="ECO:0000313" key="5">
    <source>
        <dbReference type="EMBL" id="KNE65520.1"/>
    </source>
</evidence>
<dbReference type="GO" id="GO:0003682">
    <property type="term" value="F:chromatin binding"/>
    <property type="evidence" value="ECO:0007669"/>
    <property type="project" value="TreeGrafter"/>
</dbReference>
<evidence type="ECO:0000256" key="1">
    <source>
        <dbReference type="ARBA" id="ARBA00004123"/>
    </source>
</evidence>
<dbReference type="GO" id="GO:0016593">
    <property type="term" value="C:Cdc73/Paf1 complex"/>
    <property type="evidence" value="ECO:0007669"/>
    <property type="project" value="InterPro"/>
</dbReference>
<dbReference type="AlphaFoldDB" id="A0A0L0ST17"/>
<feature type="compositionally biased region" description="Polar residues" evidence="4">
    <location>
        <begin position="31"/>
        <end position="41"/>
    </location>
</feature>
<feature type="region of interest" description="Disordered" evidence="4">
    <location>
        <begin position="154"/>
        <end position="209"/>
    </location>
</feature>
<dbReference type="PANTHER" id="PTHR23188">
    <property type="entry name" value="RNA POLYMERASE II-ASSOCIATED FACTOR 1 HOMOLOG"/>
    <property type="match status" value="1"/>
</dbReference>
<keyword evidence="6" id="KW-1185">Reference proteome</keyword>
<dbReference type="VEuPathDB" id="FungiDB:AMAG_11138"/>
<feature type="compositionally biased region" description="Polar residues" evidence="4">
    <location>
        <begin position="187"/>
        <end position="198"/>
    </location>
</feature>
<dbReference type="GO" id="GO:0000993">
    <property type="term" value="F:RNA polymerase II complex binding"/>
    <property type="evidence" value="ECO:0007669"/>
    <property type="project" value="TreeGrafter"/>
</dbReference>
<name>A0A0L0ST17_ALLM3</name>
<dbReference type="eggNOG" id="KOG2478">
    <property type="taxonomic scope" value="Eukaryota"/>
</dbReference>
<dbReference type="Proteomes" id="UP000054350">
    <property type="component" value="Unassembled WGS sequence"/>
</dbReference>
<evidence type="ECO:0000256" key="3">
    <source>
        <dbReference type="ARBA" id="ARBA00023242"/>
    </source>
</evidence>
<sequence>MNVANHGQPHRRRRPPPLRRFHPRRPPRTCRTWTAPCSATRQPVPYHPTADPDHPTATMSRPGPSSNGANGDASGHAPRRRPGAEFMVKNKFKSTLPALPFDPKSLQYPFPLDLLAKYHLSSLEKYAQYALPFPEVPVDLLNMGILDADNFESVPRRRPTTYPVDPKDDPLLVDPDSLGESGLSRMRITNQPGASTSAGGDASRMPGAMPRSNPIAGGASRAARPVPQVEQGIPVVPLTDVSKDAQVAVIQSSFAATQSRVQLGPGLLRHPAKPGVIAASITPVIPDLRLWPQFYAHVSTEEQIEIRPSSEPGHVREPVLRAEQAGDDGRPILDLYVPRAGDAKGACAYVRTMPYEIGTLPDGSKIALVVDEEEGVAMYSAIRTRIMLGKSRAARSGTDMARKPPLVLVEAPETEESLQRAEDQYGTIGIDEVLVQKIRELPVDVPWTRALERLEA</sequence>
<dbReference type="PANTHER" id="PTHR23188:SF12">
    <property type="entry name" value="RNA POLYMERASE II-ASSOCIATED FACTOR 1 HOMOLOG"/>
    <property type="match status" value="1"/>
</dbReference>
<accession>A0A0L0ST17</accession>
<reference evidence="5 6" key="1">
    <citation type="submission" date="2009-11" db="EMBL/GenBank/DDBJ databases">
        <title>Annotation of Allomyces macrogynus ATCC 38327.</title>
        <authorList>
            <consortium name="The Broad Institute Genome Sequencing Platform"/>
            <person name="Russ C."/>
            <person name="Cuomo C."/>
            <person name="Burger G."/>
            <person name="Gray M.W."/>
            <person name="Holland P.W.H."/>
            <person name="King N."/>
            <person name="Lang F.B.F."/>
            <person name="Roger A.J."/>
            <person name="Ruiz-Trillo I."/>
            <person name="Young S.K."/>
            <person name="Zeng Q."/>
            <person name="Gargeya S."/>
            <person name="Fitzgerald M."/>
            <person name="Haas B."/>
            <person name="Abouelleil A."/>
            <person name="Alvarado L."/>
            <person name="Arachchi H.M."/>
            <person name="Berlin A."/>
            <person name="Chapman S.B."/>
            <person name="Gearin G."/>
            <person name="Goldberg J."/>
            <person name="Griggs A."/>
            <person name="Gujja S."/>
            <person name="Hansen M."/>
            <person name="Heiman D."/>
            <person name="Howarth C."/>
            <person name="Larimer J."/>
            <person name="Lui A."/>
            <person name="MacDonald P.J.P."/>
            <person name="McCowen C."/>
            <person name="Montmayeur A."/>
            <person name="Murphy C."/>
            <person name="Neiman D."/>
            <person name="Pearson M."/>
            <person name="Priest M."/>
            <person name="Roberts A."/>
            <person name="Saif S."/>
            <person name="Shea T."/>
            <person name="Sisk P."/>
            <person name="Stolte C."/>
            <person name="Sykes S."/>
            <person name="Wortman J."/>
            <person name="Nusbaum C."/>
            <person name="Birren B."/>
        </authorList>
    </citation>
    <scope>NUCLEOTIDE SEQUENCE [LARGE SCALE GENOMIC DNA]</scope>
    <source>
        <strain evidence="5 6">ATCC 38327</strain>
    </source>
</reference>
<feature type="compositionally biased region" description="Basic residues" evidence="4">
    <location>
        <begin position="8"/>
        <end position="28"/>
    </location>
</feature>
<organism evidence="5 6">
    <name type="scientific">Allomyces macrogynus (strain ATCC 38327)</name>
    <name type="common">Allomyces javanicus var. macrogynus</name>
    <dbReference type="NCBI Taxonomy" id="578462"/>
    <lineage>
        <taxon>Eukaryota</taxon>
        <taxon>Fungi</taxon>
        <taxon>Fungi incertae sedis</taxon>
        <taxon>Blastocladiomycota</taxon>
        <taxon>Blastocladiomycetes</taxon>
        <taxon>Blastocladiales</taxon>
        <taxon>Blastocladiaceae</taxon>
        <taxon>Allomyces</taxon>
    </lineage>
</organism>
<evidence type="ECO:0000256" key="4">
    <source>
        <dbReference type="SAM" id="MobiDB-lite"/>
    </source>
</evidence>
<dbReference type="Pfam" id="PF03985">
    <property type="entry name" value="Paf1"/>
    <property type="match status" value="2"/>
</dbReference>
<protein>
    <submittedName>
        <fullName evidence="5">Uncharacterized protein</fullName>
    </submittedName>
</protein>
<dbReference type="STRING" id="578462.A0A0L0ST17"/>
<reference evidence="6" key="2">
    <citation type="submission" date="2009-11" db="EMBL/GenBank/DDBJ databases">
        <title>The Genome Sequence of Allomyces macrogynus strain ATCC 38327.</title>
        <authorList>
            <consortium name="The Broad Institute Genome Sequencing Platform"/>
            <person name="Russ C."/>
            <person name="Cuomo C."/>
            <person name="Shea T."/>
            <person name="Young S.K."/>
            <person name="Zeng Q."/>
            <person name="Koehrsen M."/>
            <person name="Haas B."/>
            <person name="Borodovsky M."/>
            <person name="Guigo R."/>
            <person name="Alvarado L."/>
            <person name="Berlin A."/>
            <person name="Borenstein D."/>
            <person name="Chen Z."/>
            <person name="Engels R."/>
            <person name="Freedman E."/>
            <person name="Gellesch M."/>
            <person name="Goldberg J."/>
            <person name="Griggs A."/>
            <person name="Gujja S."/>
            <person name="Heiman D."/>
            <person name="Hepburn T."/>
            <person name="Howarth C."/>
            <person name="Jen D."/>
            <person name="Larson L."/>
            <person name="Lewis B."/>
            <person name="Mehta T."/>
            <person name="Park D."/>
            <person name="Pearson M."/>
            <person name="Roberts A."/>
            <person name="Saif S."/>
            <person name="Shenoy N."/>
            <person name="Sisk P."/>
            <person name="Stolte C."/>
            <person name="Sykes S."/>
            <person name="Walk T."/>
            <person name="White J."/>
            <person name="Yandava C."/>
            <person name="Burger G."/>
            <person name="Gray M.W."/>
            <person name="Holland P.W.H."/>
            <person name="King N."/>
            <person name="Lang F.B.F."/>
            <person name="Roger A.J."/>
            <person name="Ruiz-Trillo I."/>
            <person name="Lander E."/>
            <person name="Nusbaum C."/>
        </authorList>
    </citation>
    <scope>NUCLEOTIDE SEQUENCE [LARGE SCALE GENOMIC DNA]</scope>
    <source>
        <strain evidence="6">ATCC 38327</strain>
    </source>
</reference>
<dbReference type="InterPro" id="IPR007133">
    <property type="entry name" value="RNA_pol_II-assoc_Paf1"/>
</dbReference>
<evidence type="ECO:0000256" key="2">
    <source>
        <dbReference type="ARBA" id="ARBA00007560"/>
    </source>
</evidence>
<feature type="region of interest" description="Disordered" evidence="4">
    <location>
        <begin position="1"/>
        <end position="81"/>
    </location>
</feature>
<dbReference type="OrthoDB" id="10260285at2759"/>